<keyword evidence="2" id="KW-1003">Cell membrane</keyword>
<comment type="subcellular location">
    <subcellularLocation>
        <location evidence="1">Cell membrane</location>
        <topology evidence="1">Multi-pass membrane protein</topology>
    </subcellularLocation>
</comment>
<dbReference type="AlphaFoldDB" id="H6SN80"/>
<dbReference type="PATRIC" id="fig|1150469.3.peg.386"/>
<dbReference type="EMBL" id="HE663493">
    <property type="protein sequence ID" value="CCG06956.1"/>
    <property type="molecule type" value="Genomic_DNA"/>
</dbReference>
<dbReference type="Pfam" id="PF01292">
    <property type="entry name" value="Ni_hydr_CYTB"/>
    <property type="match status" value="1"/>
</dbReference>
<dbReference type="STRING" id="1150469.RSPPHO_00330"/>
<evidence type="ECO:0000256" key="6">
    <source>
        <dbReference type="SAM" id="MobiDB-lite"/>
    </source>
</evidence>
<dbReference type="PANTHER" id="PTHR30485:SF2">
    <property type="entry name" value="BLL0597 PROTEIN"/>
    <property type="match status" value="1"/>
</dbReference>
<evidence type="ECO:0000256" key="5">
    <source>
        <dbReference type="ARBA" id="ARBA00023136"/>
    </source>
</evidence>
<keyword evidence="3 7" id="KW-0812">Transmembrane</keyword>
<dbReference type="Gene3D" id="1.20.950.20">
    <property type="entry name" value="Transmembrane di-heme cytochromes, Chain C"/>
    <property type="match status" value="1"/>
</dbReference>
<sequence length="275" mass="30258">MRPRRWGRTVVPAASAEPRHPPRPTRLTIRHLFPEGVKPRSSPSLSGWRPSMTEETSPTPATLRIWDLPTRVFHWSLVVLLLLLYISGDLMEQVSVHMFLGKVTVALVIARIIWGVVGSETSRFSSFLKGPKDVKAYIDTVKSGGHWQGIGHNPAGAYMMLGLLALILFLGFTGLFTEDNTYATKGGPFFEASPEWWQGLMTFLHHNVFYLLLLGALGHIGAALFYKFVKKDDLIHPLVTGVRPAIPGVAEPAFAPPLLAAGIFLASLVVVFIAV</sequence>
<accession>H6SN80</accession>
<evidence type="ECO:0000313" key="9">
    <source>
        <dbReference type="EMBL" id="CCG06956.1"/>
    </source>
</evidence>
<reference evidence="9 10" key="1">
    <citation type="submission" date="2012-02" db="EMBL/GenBank/DDBJ databases">
        <title>Shotgun genome sequence of Phaeospirillum photometricum DSM 122.</title>
        <authorList>
            <person name="Duquesne K."/>
            <person name="Sturgis J."/>
        </authorList>
    </citation>
    <scope>NUCLEOTIDE SEQUENCE [LARGE SCALE GENOMIC DNA]</scope>
    <source>
        <strain evidence="10">DSM122</strain>
    </source>
</reference>
<keyword evidence="4 7" id="KW-1133">Transmembrane helix</keyword>
<feature type="transmembrane region" description="Helical" evidence="7">
    <location>
        <begin position="157"/>
        <end position="176"/>
    </location>
</feature>
<dbReference type="GO" id="GO:0020037">
    <property type="term" value="F:heme binding"/>
    <property type="evidence" value="ECO:0007669"/>
    <property type="project" value="TreeGrafter"/>
</dbReference>
<dbReference type="InterPro" id="IPR051542">
    <property type="entry name" value="Hydrogenase_cytochrome"/>
</dbReference>
<dbReference type="eggNOG" id="COG3658">
    <property type="taxonomic scope" value="Bacteria"/>
</dbReference>
<dbReference type="KEGG" id="rpm:RSPPHO_00330"/>
<dbReference type="GO" id="GO:0009055">
    <property type="term" value="F:electron transfer activity"/>
    <property type="evidence" value="ECO:0007669"/>
    <property type="project" value="InterPro"/>
</dbReference>
<evidence type="ECO:0000256" key="4">
    <source>
        <dbReference type="ARBA" id="ARBA00022989"/>
    </source>
</evidence>
<feature type="domain" description="Cytochrome b561 bacterial/Ni-hydrogenase" evidence="8">
    <location>
        <begin position="66"/>
        <end position="241"/>
    </location>
</feature>
<feature type="region of interest" description="Disordered" evidence="6">
    <location>
        <begin position="1"/>
        <end position="25"/>
    </location>
</feature>
<gene>
    <name evidence="9" type="ORF">RSPPHO_00330</name>
</gene>
<keyword evidence="10" id="KW-1185">Reference proteome</keyword>
<organism evidence="9 10">
    <name type="scientific">Pararhodospirillum photometricum DSM 122</name>
    <dbReference type="NCBI Taxonomy" id="1150469"/>
    <lineage>
        <taxon>Bacteria</taxon>
        <taxon>Pseudomonadati</taxon>
        <taxon>Pseudomonadota</taxon>
        <taxon>Alphaproteobacteria</taxon>
        <taxon>Rhodospirillales</taxon>
        <taxon>Rhodospirillaceae</taxon>
        <taxon>Pararhodospirillum</taxon>
    </lineage>
</organism>
<dbReference type="GO" id="GO:0005886">
    <property type="term" value="C:plasma membrane"/>
    <property type="evidence" value="ECO:0007669"/>
    <property type="project" value="UniProtKB-SubCell"/>
</dbReference>
<dbReference type="PANTHER" id="PTHR30485">
    <property type="entry name" value="NI/FE-HYDROGENASE 1 B-TYPE CYTOCHROME SUBUNIT"/>
    <property type="match status" value="1"/>
</dbReference>
<proteinExistence type="predicted"/>
<dbReference type="HOGENOM" id="CLU_078451_0_0_5"/>
<dbReference type="InterPro" id="IPR011577">
    <property type="entry name" value="Cyt_b561_bac/Ni-Hgenase"/>
</dbReference>
<name>H6SN80_PARPM</name>
<evidence type="ECO:0000256" key="7">
    <source>
        <dbReference type="SAM" id="Phobius"/>
    </source>
</evidence>
<dbReference type="SUPFAM" id="SSF81342">
    <property type="entry name" value="Transmembrane di-heme cytochromes"/>
    <property type="match status" value="1"/>
</dbReference>
<dbReference type="InterPro" id="IPR016174">
    <property type="entry name" value="Di-haem_cyt_TM"/>
</dbReference>
<feature type="transmembrane region" description="Helical" evidence="7">
    <location>
        <begin position="253"/>
        <end position="274"/>
    </location>
</feature>
<evidence type="ECO:0000256" key="1">
    <source>
        <dbReference type="ARBA" id="ARBA00004651"/>
    </source>
</evidence>
<feature type="region of interest" description="Disordered" evidence="6">
    <location>
        <begin position="37"/>
        <end position="57"/>
    </location>
</feature>
<keyword evidence="5 7" id="KW-0472">Membrane</keyword>
<protein>
    <submittedName>
        <fullName evidence="9">Cytochrome B561, bacterial</fullName>
    </submittedName>
</protein>
<feature type="transmembrane region" description="Helical" evidence="7">
    <location>
        <begin position="72"/>
        <end position="88"/>
    </location>
</feature>
<evidence type="ECO:0000259" key="8">
    <source>
        <dbReference type="Pfam" id="PF01292"/>
    </source>
</evidence>
<dbReference type="Proteomes" id="UP000033220">
    <property type="component" value="Chromosome DSM 122"/>
</dbReference>
<evidence type="ECO:0000313" key="10">
    <source>
        <dbReference type="Proteomes" id="UP000033220"/>
    </source>
</evidence>
<evidence type="ECO:0000256" key="3">
    <source>
        <dbReference type="ARBA" id="ARBA00022692"/>
    </source>
</evidence>
<evidence type="ECO:0000256" key="2">
    <source>
        <dbReference type="ARBA" id="ARBA00022475"/>
    </source>
</evidence>
<feature type="transmembrane region" description="Helical" evidence="7">
    <location>
        <begin position="208"/>
        <end position="226"/>
    </location>
</feature>
<dbReference type="GO" id="GO:0022904">
    <property type="term" value="P:respiratory electron transport chain"/>
    <property type="evidence" value="ECO:0007669"/>
    <property type="project" value="InterPro"/>
</dbReference>